<proteinExistence type="predicted"/>
<organism evidence="2 4">
    <name type="scientific">Aneurinibacillus migulanus</name>
    <name type="common">Bacillus migulanus</name>
    <dbReference type="NCBI Taxonomy" id="47500"/>
    <lineage>
        <taxon>Bacteria</taxon>
        <taxon>Bacillati</taxon>
        <taxon>Bacillota</taxon>
        <taxon>Bacilli</taxon>
        <taxon>Bacillales</taxon>
        <taxon>Paenibacillaceae</taxon>
        <taxon>Aneurinibacillus group</taxon>
        <taxon>Aneurinibacillus</taxon>
    </lineage>
</organism>
<dbReference type="RefSeq" id="WP_043067451.1">
    <property type="nucleotide sequence ID" value="NZ_BJOA01000214.1"/>
</dbReference>
<dbReference type="GeneID" id="42305903"/>
<keyword evidence="1" id="KW-1133">Transmembrane helix</keyword>
<evidence type="ECO:0000313" key="2">
    <source>
        <dbReference type="EMBL" id="KON98495.1"/>
    </source>
</evidence>
<dbReference type="EMBL" id="LGUG01000004">
    <property type="protein sequence ID" value="KON98495.1"/>
    <property type="molecule type" value="Genomic_DNA"/>
</dbReference>
<dbReference type="EMBL" id="FNED01000055">
    <property type="protein sequence ID" value="SDK43695.1"/>
    <property type="molecule type" value="Genomic_DNA"/>
</dbReference>
<feature type="transmembrane region" description="Helical" evidence="1">
    <location>
        <begin position="12"/>
        <end position="30"/>
    </location>
</feature>
<accession>A0A0D1W3I0</accession>
<feature type="transmembrane region" description="Helical" evidence="1">
    <location>
        <begin position="85"/>
        <end position="104"/>
    </location>
</feature>
<dbReference type="PATRIC" id="fig|47500.8.peg.2287"/>
<keyword evidence="1" id="KW-0812">Transmembrane</keyword>
<keyword evidence="4" id="KW-1185">Reference proteome</keyword>
<reference evidence="3 5" key="2">
    <citation type="submission" date="2016-10" db="EMBL/GenBank/DDBJ databases">
        <authorList>
            <person name="de Groot N.N."/>
        </authorList>
    </citation>
    <scope>NUCLEOTIDE SEQUENCE [LARGE SCALE GENOMIC DNA]</scope>
    <source>
        <strain evidence="3 5">DSM 2895</strain>
    </source>
</reference>
<evidence type="ECO:0000313" key="5">
    <source>
        <dbReference type="Proteomes" id="UP000182836"/>
    </source>
</evidence>
<feature type="transmembrane region" description="Helical" evidence="1">
    <location>
        <begin position="110"/>
        <end position="129"/>
    </location>
</feature>
<gene>
    <name evidence="2" type="ORF">AF333_12000</name>
    <name evidence="3" type="ORF">SAMN04487909_15527</name>
</gene>
<sequence>MKKLISIRLASNIIIAINAIAILMHVLILLKIVPYDFVWGGRLKSEANVIIFESISLVVQILFILIIAVKAGYVFKGKFKRTLNVGIWIMFGLIVLNTIGNLASNSGLETMVMTPLTSVLALLVFRLAIEK</sequence>
<dbReference type="Proteomes" id="UP000182836">
    <property type="component" value="Unassembled WGS sequence"/>
</dbReference>
<dbReference type="Proteomes" id="UP000037269">
    <property type="component" value="Unassembled WGS sequence"/>
</dbReference>
<keyword evidence="1" id="KW-0472">Membrane</keyword>
<protein>
    <submittedName>
        <fullName evidence="2">Uncharacterized protein</fullName>
    </submittedName>
</protein>
<feature type="transmembrane region" description="Helical" evidence="1">
    <location>
        <begin position="50"/>
        <end position="73"/>
    </location>
</feature>
<name>A0A0D1W3I0_ANEMI</name>
<evidence type="ECO:0000313" key="3">
    <source>
        <dbReference type="EMBL" id="SDK43695.1"/>
    </source>
</evidence>
<dbReference type="AlphaFoldDB" id="A0A0D1W3I0"/>
<reference evidence="2 4" key="1">
    <citation type="submission" date="2015-07" db="EMBL/GenBank/DDBJ databases">
        <title>Fjat-14205 dsm 2895.</title>
        <authorList>
            <person name="Liu B."/>
            <person name="Wang J."/>
            <person name="Zhu Y."/>
            <person name="Liu G."/>
            <person name="Chen Q."/>
            <person name="Chen Z."/>
            <person name="Lan J."/>
            <person name="Che J."/>
            <person name="Ge C."/>
            <person name="Shi H."/>
            <person name="Pan Z."/>
            <person name="Liu X."/>
        </authorList>
    </citation>
    <scope>NUCLEOTIDE SEQUENCE [LARGE SCALE GENOMIC DNA]</scope>
    <source>
        <strain evidence="2 4">DSM 2895</strain>
    </source>
</reference>
<evidence type="ECO:0000313" key="4">
    <source>
        <dbReference type="Proteomes" id="UP000037269"/>
    </source>
</evidence>
<evidence type="ECO:0000256" key="1">
    <source>
        <dbReference type="SAM" id="Phobius"/>
    </source>
</evidence>
<dbReference type="OrthoDB" id="2868029at2"/>